<feature type="transmembrane region" description="Helical" evidence="2">
    <location>
        <begin position="21"/>
        <end position="43"/>
    </location>
</feature>
<keyword evidence="2" id="KW-0812">Transmembrane</keyword>
<gene>
    <name evidence="3" type="ORF">EGN73_17405</name>
</gene>
<dbReference type="RefSeq" id="WP_219292789.1">
    <property type="nucleotide sequence ID" value="NZ_RPHB01000008.1"/>
</dbReference>
<dbReference type="Pfam" id="PF03929">
    <property type="entry name" value="PepSY_TM"/>
    <property type="match status" value="1"/>
</dbReference>
<sequence length="428" mass="48131">MEKANNSYWLKTRKFFNDIHLWAGLISGLVVFVVCLTGTIYVYNSEIRELGANHLYKVDYQKGLGKITPESAIEKVRQQSQGAVTTILIEESKKRPYQITVREEGSQSRFGTIYYVDPYKGTILGNSNEHNSAAEFMGYLFSLHRWLLLDKIENPLIGELSNRTLGSYITGAATILFTLGVITGMVIWFPQRVRNFRQGLKVKFGKSWKRTNHDLHNTLAFYSCIILFLMGVTGPFWSYPWYREGLQKTLGTYKPRVEQGPGQGPGPGNPSAGQGRRGQQAPSTGKESELPLSIFEYISSADAVLDYPGNYRISLPQGGGKNLNIQKSKIGFFAPAASDRVVLDMETADLTEKDIFREKPFNVRVSSSIKALHVGDVYGQFSKLLYFLSCLIATSLPVTGTLIWINKLKKKRARKKVRPVSQIKTMKI</sequence>
<feature type="region of interest" description="Disordered" evidence="1">
    <location>
        <begin position="254"/>
        <end position="287"/>
    </location>
</feature>
<dbReference type="EMBL" id="RPHB01000008">
    <property type="protein sequence ID" value="MBW3469578.1"/>
    <property type="molecule type" value="Genomic_DNA"/>
</dbReference>
<dbReference type="AlphaFoldDB" id="A0A951J2X8"/>
<proteinExistence type="predicted"/>
<accession>A0A951J2X8</accession>
<feature type="transmembrane region" description="Helical" evidence="2">
    <location>
        <begin position="219"/>
        <end position="239"/>
    </location>
</feature>
<dbReference type="PANTHER" id="PTHR34219:SF3">
    <property type="entry name" value="BLL7967 PROTEIN"/>
    <property type="match status" value="1"/>
</dbReference>
<evidence type="ECO:0000313" key="4">
    <source>
        <dbReference type="Proteomes" id="UP000727490"/>
    </source>
</evidence>
<organism evidence="3 4">
    <name type="scientific">Arthrospiribacter ruber</name>
    <dbReference type="NCBI Taxonomy" id="2487934"/>
    <lineage>
        <taxon>Bacteria</taxon>
        <taxon>Pseudomonadati</taxon>
        <taxon>Bacteroidota</taxon>
        <taxon>Cytophagia</taxon>
        <taxon>Cytophagales</taxon>
        <taxon>Cyclobacteriaceae</taxon>
        <taxon>Arthrospiribacter</taxon>
    </lineage>
</organism>
<evidence type="ECO:0000256" key="2">
    <source>
        <dbReference type="SAM" id="Phobius"/>
    </source>
</evidence>
<keyword evidence="2" id="KW-0472">Membrane</keyword>
<keyword evidence="4" id="KW-1185">Reference proteome</keyword>
<dbReference type="PANTHER" id="PTHR34219">
    <property type="entry name" value="IRON-REGULATED INNER MEMBRANE PROTEIN-RELATED"/>
    <property type="match status" value="1"/>
</dbReference>
<dbReference type="Proteomes" id="UP000727490">
    <property type="component" value="Unassembled WGS sequence"/>
</dbReference>
<keyword evidence="2" id="KW-1133">Transmembrane helix</keyword>
<comment type="caution">
    <text evidence="3">The sequence shown here is derived from an EMBL/GenBank/DDBJ whole genome shotgun (WGS) entry which is preliminary data.</text>
</comment>
<protein>
    <submittedName>
        <fullName evidence="3">PepSY domain-containing protein</fullName>
    </submittedName>
</protein>
<evidence type="ECO:0000313" key="3">
    <source>
        <dbReference type="EMBL" id="MBW3469578.1"/>
    </source>
</evidence>
<feature type="transmembrane region" description="Helical" evidence="2">
    <location>
        <begin position="384"/>
        <end position="405"/>
    </location>
</feature>
<feature type="transmembrane region" description="Helical" evidence="2">
    <location>
        <begin position="165"/>
        <end position="189"/>
    </location>
</feature>
<dbReference type="InterPro" id="IPR005625">
    <property type="entry name" value="PepSY-ass_TM"/>
</dbReference>
<reference evidence="3 4" key="1">
    <citation type="journal article" date="2020" name="Syst. Appl. Microbiol.">
        <title>Arthrospiribacter ruber gen. nov., sp. nov., a novel bacterium isolated from Arthrospira cultures.</title>
        <authorList>
            <person name="Waleron M."/>
            <person name="Misztak A."/>
            <person name="Waleron M.M."/>
            <person name="Furmaniak M."/>
            <person name="Mrozik A."/>
            <person name="Waleron K."/>
        </authorList>
    </citation>
    <scope>NUCLEOTIDE SEQUENCE [LARGE SCALE GENOMIC DNA]</scope>
    <source>
        <strain evidence="3 4">DPMB0001</strain>
    </source>
</reference>
<name>A0A951J2X8_9BACT</name>
<evidence type="ECO:0000256" key="1">
    <source>
        <dbReference type="SAM" id="MobiDB-lite"/>
    </source>
</evidence>